<reference evidence="1 2" key="1">
    <citation type="submission" date="2024-04" db="EMBL/GenBank/DDBJ databases">
        <title>genome sequences of Mucor flavus KT1a and Helicostylum pulchrum KT1b strains isolation_sourced from the surface of a dry-aged beef.</title>
        <authorList>
            <person name="Toyotome T."/>
            <person name="Hosono M."/>
            <person name="Torimaru M."/>
            <person name="Fukuda K."/>
            <person name="Mikami N."/>
        </authorList>
    </citation>
    <scope>NUCLEOTIDE SEQUENCE [LARGE SCALE GENOMIC DNA]</scope>
    <source>
        <strain evidence="1 2">KT1b</strain>
    </source>
</reference>
<evidence type="ECO:0000313" key="1">
    <source>
        <dbReference type="EMBL" id="GAA5795947.1"/>
    </source>
</evidence>
<gene>
    <name evidence="1" type="ORF">HPULCUR_001312</name>
</gene>
<sequence length="258" mass="29057">MILPGCKTLRVNEYLRKFDRQSSKVTPSNKDTKKNATIAEAVESKKIKMIQQADVGCSSKAIMSMSDTVNFSMDKFKFHLELYNKFAVLQEDSHAPALDLDTGYGIGSRLKVFNRCGGIWMPKQHSRYLAACITNEDNTCIFCFKKPDHPFKRIKDKQGLEKVKSVNGSFICYNQSCPSVYLNQPTHWRDSLSAAAIAFSGACSVILGMPCPHFNPKISQINTDEFYHIAIFSIKKTRSGLPSMTRNTFLIIFSSQSH</sequence>
<organism evidence="1 2">
    <name type="scientific">Helicostylum pulchrum</name>
    <dbReference type="NCBI Taxonomy" id="562976"/>
    <lineage>
        <taxon>Eukaryota</taxon>
        <taxon>Fungi</taxon>
        <taxon>Fungi incertae sedis</taxon>
        <taxon>Mucoromycota</taxon>
        <taxon>Mucoromycotina</taxon>
        <taxon>Mucoromycetes</taxon>
        <taxon>Mucorales</taxon>
        <taxon>Mucorineae</taxon>
        <taxon>Mucoraceae</taxon>
        <taxon>Helicostylum</taxon>
    </lineage>
</organism>
<comment type="caution">
    <text evidence="1">The sequence shown here is derived from an EMBL/GenBank/DDBJ whole genome shotgun (WGS) entry which is preliminary data.</text>
</comment>
<keyword evidence="2" id="KW-1185">Reference proteome</keyword>
<dbReference type="Proteomes" id="UP001476247">
    <property type="component" value="Unassembled WGS sequence"/>
</dbReference>
<proteinExistence type="predicted"/>
<name>A0ABP9XMC1_9FUNG</name>
<evidence type="ECO:0000313" key="2">
    <source>
        <dbReference type="Proteomes" id="UP001476247"/>
    </source>
</evidence>
<accession>A0ABP9XMC1</accession>
<dbReference type="EMBL" id="BAABUJ010000005">
    <property type="protein sequence ID" value="GAA5795947.1"/>
    <property type="molecule type" value="Genomic_DNA"/>
</dbReference>
<protein>
    <submittedName>
        <fullName evidence="1">Uncharacterized protein</fullName>
    </submittedName>
</protein>